<dbReference type="InterPro" id="IPR036034">
    <property type="entry name" value="PDZ_sf"/>
</dbReference>
<accession>T1AYU3</accession>
<dbReference type="GO" id="GO:0016020">
    <property type="term" value="C:membrane"/>
    <property type="evidence" value="ECO:0007669"/>
    <property type="project" value="InterPro"/>
</dbReference>
<dbReference type="PANTHER" id="PTHR13325:SF3">
    <property type="entry name" value="MEMBRANE-BOUND TRANSCRIPTION FACTOR SITE-2 PROTEASE"/>
    <property type="match status" value="1"/>
</dbReference>
<evidence type="ECO:0000256" key="4">
    <source>
        <dbReference type="ARBA" id="ARBA00023136"/>
    </source>
</evidence>
<keyword evidence="7" id="KW-0482">Metalloprotease</keyword>
<keyword evidence="3 5" id="KW-1133">Transmembrane helix</keyword>
<dbReference type="Gene3D" id="2.30.42.10">
    <property type="match status" value="1"/>
</dbReference>
<dbReference type="EMBL" id="AUZY01008117">
    <property type="protein sequence ID" value="EQD47270.1"/>
    <property type="molecule type" value="Genomic_DNA"/>
</dbReference>
<comment type="subcellular location">
    <subcellularLocation>
        <location evidence="1">Endomembrane system</location>
        <topology evidence="1">Multi-pass membrane protein</topology>
    </subcellularLocation>
</comment>
<feature type="transmembrane region" description="Helical" evidence="5">
    <location>
        <begin position="12"/>
        <end position="29"/>
    </location>
</feature>
<reference evidence="7" key="2">
    <citation type="journal article" date="2014" name="ISME J.">
        <title>Microbial stratification in low pH oxic and suboxic macroscopic growths along an acid mine drainage.</title>
        <authorList>
            <person name="Mendez-Garcia C."/>
            <person name="Mesa V."/>
            <person name="Sprenger R.R."/>
            <person name="Richter M."/>
            <person name="Diez M.S."/>
            <person name="Solano J."/>
            <person name="Bargiela R."/>
            <person name="Golyshina O.V."/>
            <person name="Manteca A."/>
            <person name="Ramos J.L."/>
            <person name="Gallego J.R."/>
            <person name="Llorente I."/>
            <person name="Martins Dos Santos V.A."/>
            <person name="Jensen O.N."/>
            <person name="Pelaez A.I."/>
            <person name="Sanchez J."/>
            <person name="Ferrer M."/>
        </authorList>
    </citation>
    <scope>NUCLEOTIDE SEQUENCE</scope>
</reference>
<dbReference type="SUPFAM" id="SSF50156">
    <property type="entry name" value="PDZ domain-like"/>
    <property type="match status" value="1"/>
</dbReference>
<dbReference type="InterPro" id="IPR008915">
    <property type="entry name" value="Peptidase_M50"/>
</dbReference>
<proteinExistence type="predicted"/>
<feature type="transmembrane region" description="Helical" evidence="5">
    <location>
        <begin position="188"/>
        <end position="209"/>
    </location>
</feature>
<evidence type="ECO:0000313" key="7">
    <source>
        <dbReference type="EMBL" id="EQD47270.1"/>
    </source>
</evidence>
<keyword evidence="7" id="KW-0378">Hydrolase</keyword>
<dbReference type="AlphaFoldDB" id="T1AYU3"/>
<dbReference type="PRINTS" id="PR01000">
    <property type="entry name" value="SREBPS2PTASE"/>
</dbReference>
<feature type="transmembrane region" description="Helical" evidence="5">
    <location>
        <begin position="70"/>
        <end position="95"/>
    </location>
</feature>
<evidence type="ECO:0000256" key="1">
    <source>
        <dbReference type="ARBA" id="ARBA00004127"/>
    </source>
</evidence>
<dbReference type="GO" id="GO:0031293">
    <property type="term" value="P:membrane protein intracellular domain proteolysis"/>
    <property type="evidence" value="ECO:0007669"/>
    <property type="project" value="TreeGrafter"/>
</dbReference>
<dbReference type="GO" id="GO:0012505">
    <property type="term" value="C:endomembrane system"/>
    <property type="evidence" value="ECO:0007669"/>
    <property type="project" value="UniProtKB-SubCell"/>
</dbReference>
<evidence type="ECO:0000256" key="2">
    <source>
        <dbReference type="ARBA" id="ARBA00022692"/>
    </source>
</evidence>
<dbReference type="InterPro" id="IPR001193">
    <property type="entry name" value="MBTPS2"/>
</dbReference>
<reference evidence="7" key="1">
    <citation type="submission" date="2013-08" db="EMBL/GenBank/DDBJ databases">
        <authorList>
            <person name="Mendez C."/>
            <person name="Richter M."/>
            <person name="Ferrer M."/>
            <person name="Sanchez J."/>
        </authorList>
    </citation>
    <scope>NUCLEOTIDE SEQUENCE</scope>
</reference>
<keyword evidence="4 5" id="KW-0472">Membrane</keyword>
<dbReference type="GO" id="GO:0005737">
    <property type="term" value="C:cytoplasm"/>
    <property type="evidence" value="ECO:0007669"/>
    <property type="project" value="TreeGrafter"/>
</dbReference>
<sequence length="468" mass="49071">MTPVPFWNNGYFWLAVALFLYGFIVYALWRAGKVGRDKPLSLLGPLLMVKTLRGRQLIERVARFRRGWNLFGDVGIVLAFAGMISMFALLVYGALRASSIPASQAPSPASALSIPGLNPLLPLGYGLLALVVGVVLHELSHGVLARANGIRVKSLGVLFLVIPLGAFVEQDEEDMTAATRRRRDRVAAAGVMSNFVLAVIFFLVLSAVVTTSVHPKASGVGIAAVFPGSGAANATLAAGDIVVSFNGSATPNASALVAGLAHARPGQTVTVGWYSQATQGLTSAPVTLGAATAYLSSERGNRTAEGQAFLGISEYPLPPQVLSGVLGNPFTSDLQGISLRGGFPSGLTGSLLFLALPGTQMLPLDGTVGQFYSVSGPLAVVGAPGVFVVVNALYWLVWINFLLGIFNALPAVPLDGSFLFRDIVGGTLKRARPKMAQGRVDALVGGLSVLISFTVLLLILWEFLGPYL</sequence>
<protein>
    <submittedName>
        <fullName evidence="7">Membrane metalloprotease</fullName>
    </submittedName>
</protein>
<evidence type="ECO:0000256" key="3">
    <source>
        <dbReference type="ARBA" id="ARBA00022989"/>
    </source>
</evidence>
<evidence type="ECO:0000259" key="6">
    <source>
        <dbReference type="Pfam" id="PF02163"/>
    </source>
</evidence>
<evidence type="ECO:0000256" key="5">
    <source>
        <dbReference type="SAM" id="Phobius"/>
    </source>
</evidence>
<organism evidence="7">
    <name type="scientific">mine drainage metagenome</name>
    <dbReference type="NCBI Taxonomy" id="410659"/>
    <lineage>
        <taxon>unclassified sequences</taxon>
        <taxon>metagenomes</taxon>
        <taxon>ecological metagenomes</taxon>
    </lineage>
</organism>
<dbReference type="PANTHER" id="PTHR13325">
    <property type="entry name" value="PROTEASE M50 MEMBRANE-BOUND TRANSCRIPTION FACTOR SITE 2 PROTEASE"/>
    <property type="match status" value="1"/>
</dbReference>
<feature type="transmembrane region" description="Helical" evidence="5">
    <location>
        <begin position="401"/>
        <end position="420"/>
    </location>
</feature>
<gene>
    <name evidence="7" type="ORF">B1B_12404</name>
</gene>
<feature type="transmembrane region" description="Helical" evidence="5">
    <location>
        <begin position="371"/>
        <end position="395"/>
    </location>
</feature>
<dbReference type="GO" id="GO:0004222">
    <property type="term" value="F:metalloendopeptidase activity"/>
    <property type="evidence" value="ECO:0007669"/>
    <property type="project" value="InterPro"/>
</dbReference>
<keyword evidence="7" id="KW-0645">Protease</keyword>
<dbReference type="CDD" id="cd05709">
    <property type="entry name" value="S2P-M50"/>
    <property type="match status" value="1"/>
</dbReference>
<feature type="transmembrane region" description="Helical" evidence="5">
    <location>
        <begin position="440"/>
        <end position="461"/>
    </location>
</feature>
<keyword evidence="2 5" id="KW-0812">Transmembrane</keyword>
<dbReference type="Pfam" id="PF02163">
    <property type="entry name" value="Peptidase_M50"/>
    <property type="match status" value="1"/>
</dbReference>
<comment type="caution">
    <text evidence="7">The sequence shown here is derived from an EMBL/GenBank/DDBJ whole genome shotgun (WGS) entry which is preliminary data.</text>
</comment>
<name>T1AYU3_9ZZZZ</name>
<feature type="domain" description="Peptidase M50" evidence="6">
    <location>
        <begin position="126"/>
        <end position="437"/>
    </location>
</feature>
<feature type="transmembrane region" description="Helical" evidence="5">
    <location>
        <begin position="115"/>
        <end position="136"/>
    </location>
</feature>